<gene>
    <name evidence="1" type="ORF">NPIL_673461</name>
</gene>
<sequence length="92" mass="11021">MSVPSFEFLRNTSTPIQALSNEIFEQKMRHSVRNFLPIATFQHIVIIPLHLSPLTQLFTRHSTIYKPLEETYQELFKFTQRKGKTQVYNFYR</sequence>
<evidence type="ECO:0000313" key="2">
    <source>
        <dbReference type="Proteomes" id="UP000887013"/>
    </source>
</evidence>
<keyword evidence="2" id="KW-1185">Reference proteome</keyword>
<name>A0A8X6NY12_NEPPI</name>
<evidence type="ECO:0000313" key="1">
    <source>
        <dbReference type="EMBL" id="GFT40491.1"/>
    </source>
</evidence>
<reference evidence="1" key="1">
    <citation type="submission" date="2020-08" db="EMBL/GenBank/DDBJ databases">
        <title>Multicomponent nature underlies the extraordinary mechanical properties of spider dragline silk.</title>
        <authorList>
            <person name="Kono N."/>
            <person name="Nakamura H."/>
            <person name="Mori M."/>
            <person name="Yoshida Y."/>
            <person name="Ohtoshi R."/>
            <person name="Malay A.D."/>
            <person name="Moran D.A.P."/>
            <person name="Tomita M."/>
            <person name="Numata K."/>
            <person name="Arakawa K."/>
        </authorList>
    </citation>
    <scope>NUCLEOTIDE SEQUENCE</scope>
</reference>
<dbReference type="EMBL" id="BMAW01014788">
    <property type="protein sequence ID" value="GFT40491.1"/>
    <property type="molecule type" value="Genomic_DNA"/>
</dbReference>
<accession>A0A8X6NY12</accession>
<comment type="caution">
    <text evidence="1">The sequence shown here is derived from an EMBL/GenBank/DDBJ whole genome shotgun (WGS) entry which is preliminary data.</text>
</comment>
<proteinExistence type="predicted"/>
<organism evidence="1 2">
    <name type="scientific">Nephila pilipes</name>
    <name type="common">Giant wood spider</name>
    <name type="synonym">Nephila maculata</name>
    <dbReference type="NCBI Taxonomy" id="299642"/>
    <lineage>
        <taxon>Eukaryota</taxon>
        <taxon>Metazoa</taxon>
        <taxon>Ecdysozoa</taxon>
        <taxon>Arthropoda</taxon>
        <taxon>Chelicerata</taxon>
        <taxon>Arachnida</taxon>
        <taxon>Araneae</taxon>
        <taxon>Araneomorphae</taxon>
        <taxon>Entelegynae</taxon>
        <taxon>Araneoidea</taxon>
        <taxon>Nephilidae</taxon>
        <taxon>Nephila</taxon>
    </lineage>
</organism>
<dbReference type="AlphaFoldDB" id="A0A8X6NY12"/>
<dbReference type="Proteomes" id="UP000887013">
    <property type="component" value="Unassembled WGS sequence"/>
</dbReference>
<protein>
    <submittedName>
        <fullName evidence="1">Uncharacterized protein</fullName>
    </submittedName>
</protein>